<feature type="domain" description="UspA" evidence="4">
    <location>
        <begin position="157"/>
        <end position="293"/>
    </location>
</feature>
<dbReference type="Pfam" id="PF00582">
    <property type="entry name" value="Usp"/>
    <property type="match status" value="2"/>
</dbReference>
<dbReference type="SUPFAM" id="SSF52402">
    <property type="entry name" value="Adenine nucleotide alpha hydrolases-like"/>
    <property type="match status" value="2"/>
</dbReference>
<name>A0ABX1IWC0_9PSEU</name>
<accession>A0ABX1IWC0</accession>
<dbReference type="Proteomes" id="UP000715441">
    <property type="component" value="Unassembled WGS sequence"/>
</dbReference>
<evidence type="ECO:0000313" key="6">
    <source>
        <dbReference type="Proteomes" id="UP000715441"/>
    </source>
</evidence>
<dbReference type="PANTHER" id="PTHR46268">
    <property type="entry name" value="STRESS RESPONSE PROTEIN NHAX"/>
    <property type="match status" value="1"/>
</dbReference>
<dbReference type="InterPro" id="IPR006015">
    <property type="entry name" value="Universal_stress_UspA"/>
</dbReference>
<gene>
    <name evidence="5" type="ORF">HFP15_02695</name>
</gene>
<organism evidence="5 6">
    <name type="scientific">Amycolatopsis acididurans</name>
    <dbReference type="NCBI Taxonomy" id="2724524"/>
    <lineage>
        <taxon>Bacteria</taxon>
        <taxon>Bacillati</taxon>
        <taxon>Actinomycetota</taxon>
        <taxon>Actinomycetes</taxon>
        <taxon>Pseudonocardiales</taxon>
        <taxon>Pseudonocardiaceae</taxon>
        <taxon>Amycolatopsis</taxon>
    </lineage>
</organism>
<protein>
    <submittedName>
        <fullName evidence="5">Universal stress protein</fullName>
    </submittedName>
</protein>
<dbReference type="PRINTS" id="PR01438">
    <property type="entry name" value="UNVRSLSTRESS"/>
</dbReference>
<sequence>MSETTDAIVVGVDGSGTAAEAVRWAAAMAGSRNLRLHLLFGLNPALSTYGGGLPTLGTLIDELDKYAQDELAAAVRIAREVDPSLTVSTSRPNIAPVQALLEVSKTARTIVLGSLGRGGFRGMMAGSTAVAVAAHAQCPVIVVRPRRDAPVPAESPVVAGVDGSELSERALGLAFEEASWRNVPLVAVHSWSDAEYVTALPMSFALLQQEPAAQEQSRVLAESLAGWQDKYPDVRVERVVARDRPRHQLLEWSAKAQLVVVGSRGRGGFTGLLLGSTSQALIHHAECPVMIVRPEREA</sequence>
<dbReference type="Gene3D" id="3.40.50.620">
    <property type="entry name" value="HUPs"/>
    <property type="match status" value="2"/>
</dbReference>
<dbReference type="InterPro" id="IPR006016">
    <property type="entry name" value="UspA"/>
</dbReference>
<keyword evidence="3" id="KW-0067">ATP-binding</keyword>
<evidence type="ECO:0000259" key="4">
    <source>
        <dbReference type="Pfam" id="PF00582"/>
    </source>
</evidence>
<dbReference type="RefSeq" id="WP_168510951.1">
    <property type="nucleotide sequence ID" value="NZ_JAAXLS010000001.1"/>
</dbReference>
<keyword evidence="2" id="KW-0547">Nucleotide-binding</keyword>
<evidence type="ECO:0000256" key="2">
    <source>
        <dbReference type="ARBA" id="ARBA00022741"/>
    </source>
</evidence>
<reference evidence="5 6" key="1">
    <citation type="submission" date="2020-04" db="EMBL/GenBank/DDBJ databases">
        <title>Novel species.</title>
        <authorList>
            <person name="Teo W.F.A."/>
            <person name="Lipun K."/>
            <person name="Srisuk N."/>
            <person name="Duangmal K."/>
        </authorList>
    </citation>
    <scope>NUCLEOTIDE SEQUENCE [LARGE SCALE GENOMIC DNA]</scope>
    <source>
        <strain evidence="5 6">K13G38</strain>
    </source>
</reference>
<comment type="caution">
    <text evidence="5">The sequence shown here is derived from an EMBL/GenBank/DDBJ whole genome shotgun (WGS) entry which is preliminary data.</text>
</comment>
<feature type="domain" description="UspA" evidence="4">
    <location>
        <begin position="7"/>
        <end position="144"/>
    </location>
</feature>
<keyword evidence="6" id="KW-1185">Reference proteome</keyword>
<evidence type="ECO:0000313" key="5">
    <source>
        <dbReference type="EMBL" id="NKQ51786.1"/>
    </source>
</evidence>
<evidence type="ECO:0000256" key="1">
    <source>
        <dbReference type="ARBA" id="ARBA00008791"/>
    </source>
</evidence>
<dbReference type="EMBL" id="JAAXLS010000001">
    <property type="protein sequence ID" value="NKQ51786.1"/>
    <property type="molecule type" value="Genomic_DNA"/>
</dbReference>
<evidence type="ECO:0000256" key="3">
    <source>
        <dbReference type="ARBA" id="ARBA00022840"/>
    </source>
</evidence>
<comment type="similarity">
    <text evidence="1">Belongs to the universal stress protein A family.</text>
</comment>
<dbReference type="InterPro" id="IPR014729">
    <property type="entry name" value="Rossmann-like_a/b/a_fold"/>
</dbReference>
<proteinExistence type="inferred from homology"/>
<dbReference type="PANTHER" id="PTHR46268:SF27">
    <property type="entry name" value="UNIVERSAL STRESS PROTEIN RV2623"/>
    <property type="match status" value="1"/>
</dbReference>